<dbReference type="AlphaFoldDB" id="A0A0P8WZU9"/>
<dbReference type="PANTHER" id="PTHR37313:SF2">
    <property type="entry name" value="UPF0749 PROTEIN YLXX"/>
    <property type="match status" value="1"/>
</dbReference>
<accession>A0A0P8WZU9</accession>
<dbReference type="EMBL" id="LKET01000032">
    <property type="protein sequence ID" value="KPU44036.1"/>
    <property type="molecule type" value="Genomic_DNA"/>
</dbReference>
<dbReference type="InterPro" id="IPR010273">
    <property type="entry name" value="DUF881"/>
</dbReference>
<comment type="similarity">
    <text evidence="1">Belongs to the UPF0749 family.</text>
</comment>
<dbReference type="Gene3D" id="6.10.250.1080">
    <property type="match status" value="1"/>
</dbReference>
<keyword evidence="2" id="KW-0175">Coiled coil</keyword>
<dbReference type="OrthoDB" id="9776196at2"/>
<dbReference type="STRING" id="36849.OXPF_22020"/>
<keyword evidence="4" id="KW-1185">Reference proteome</keyword>
<evidence type="ECO:0008006" key="5">
    <source>
        <dbReference type="Google" id="ProtNLM"/>
    </source>
</evidence>
<dbReference type="Proteomes" id="UP000050326">
    <property type="component" value="Unassembled WGS sequence"/>
</dbReference>
<protein>
    <recommendedName>
        <fullName evidence="5">Division initiation protein</fullName>
    </recommendedName>
</protein>
<comment type="caution">
    <text evidence="3">The sequence shown here is derived from an EMBL/GenBank/DDBJ whole genome shotgun (WGS) entry which is preliminary data.</text>
</comment>
<sequence>MKSFKAQLYVAVVCIVLGLMLAYQFRAVKNISTLASSKRILELTNELNEAKKQKEDMEKNVRDLELKIEEFENSVSNTDAITNSLKRELDRVRIIGGLTKVEGPGVIIKVTPQMQNLDNINLVPVSFIHLLLVLNELNASGAEAIMVNNQRIVSTTQIRDAGSMIIINDVRYSAFEEFEIKAIGDPVILESAMNMAGGIRQELVNSGIGCTIQKSDNVVILKYNKVIDFKYVIPVKEGE</sequence>
<dbReference type="Pfam" id="PF05949">
    <property type="entry name" value="DUF881"/>
    <property type="match status" value="1"/>
</dbReference>
<evidence type="ECO:0000313" key="4">
    <source>
        <dbReference type="Proteomes" id="UP000050326"/>
    </source>
</evidence>
<proteinExistence type="inferred from homology"/>
<name>A0A0P8WZU9_9CLOT</name>
<reference evidence="3 4" key="1">
    <citation type="submission" date="2015-09" db="EMBL/GenBank/DDBJ databases">
        <title>Genome sequence of Oxobacter pfennigii DSM 3222.</title>
        <authorList>
            <person name="Poehlein A."/>
            <person name="Bengelsdorf F.R."/>
            <person name="Schiel-Bengelsdorf B."/>
            <person name="Duerre P."/>
            <person name="Daniel R."/>
        </authorList>
    </citation>
    <scope>NUCLEOTIDE SEQUENCE [LARGE SCALE GENOMIC DNA]</scope>
    <source>
        <strain evidence="3 4">DSM 3222</strain>
    </source>
</reference>
<evidence type="ECO:0000256" key="1">
    <source>
        <dbReference type="ARBA" id="ARBA00009108"/>
    </source>
</evidence>
<evidence type="ECO:0000256" key="2">
    <source>
        <dbReference type="SAM" id="Coils"/>
    </source>
</evidence>
<organism evidence="3 4">
    <name type="scientific">Oxobacter pfennigii</name>
    <dbReference type="NCBI Taxonomy" id="36849"/>
    <lineage>
        <taxon>Bacteria</taxon>
        <taxon>Bacillati</taxon>
        <taxon>Bacillota</taxon>
        <taxon>Clostridia</taxon>
        <taxon>Eubacteriales</taxon>
        <taxon>Clostridiaceae</taxon>
        <taxon>Oxobacter</taxon>
    </lineage>
</organism>
<dbReference type="PANTHER" id="PTHR37313">
    <property type="entry name" value="UPF0749 PROTEIN RV1825"/>
    <property type="match status" value="1"/>
</dbReference>
<dbReference type="RefSeq" id="WP_054875240.1">
    <property type="nucleotide sequence ID" value="NZ_LKET01000032.1"/>
</dbReference>
<feature type="coiled-coil region" evidence="2">
    <location>
        <begin position="40"/>
        <end position="81"/>
    </location>
</feature>
<dbReference type="Gene3D" id="3.30.70.1880">
    <property type="entry name" value="Protein of unknown function DUF881"/>
    <property type="match status" value="1"/>
</dbReference>
<gene>
    <name evidence="3" type="ORF">OXPF_22020</name>
</gene>
<evidence type="ECO:0000313" key="3">
    <source>
        <dbReference type="EMBL" id="KPU44036.1"/>
    </source>
</evidence>